<dbReference type="RefSeq" id="WP_271993917.1">
    <property type="nucleotide sequence ID" value="NZ_JAQNDN010000001.1"/>
</dbReference>
<organism evidence="2 3">
    <name type="scientific">Nannocystis radixulma</name>
    <dbReference type="NCBI Taxonomy" id="2995305"/>
    <lineage>
        <taxon>Bacteria</taxon>
        <taxon>Pseudomonadati</taxon>
        <taxon>Myxococcota</taxon>
        <taxon>Polyangia</taxon>
        <taxon>Nannocystales</taxon>
        <taxon>Nannocystaceae</taxon>
        <taxon>Nannocystis</taxon>
    </lineage>
</organism>
<feature type="region of interest" description="Disordered" evidence="1">
    <location>
        <begin position="206"/>
        <end position="226"/>
    </location>
</feature>
<gene>
    <name evidence="2" type="ORF">POL58_01480</name>
</gene>
<feature type="compositionally biased region" description="Pro residues" evidence="1">
    <location>
        <begin position="81"/>
        <end position="99"/>
    </location>
</feature>
<name>A0ABT5AYT4_9BACT</name>
<proteinExistence type="predicted"/>
<accession>A0ABT5AYT4</accession>
<evidence type="ECO:0000313" key="2">
    <source>
        <dbReference type="EMBL" id="MDC0666383.1"/>
    </source>
</evidence>
<feature type="compositionally biased region" description="Basic and acidic residues" evidence="1">
    <location>
        <begin position="217"/>
        <end position="226"/>
    </location>
</feature>
<evidence type="ECO:0000256" key="1">
    <source>
        <dbReference type="SAM" id="MobiDB-lite"/>
    </source>
</evidence>
<reference evidence="2 3" key="1">
    <citation type="submission" date="2022-11" db="EMBL/GenBank/DDBJ databases">
        <title>Minimal conservation of predation-associated metabolite biosynthetic gene clusters underscores biosynthetic potential of Myxococcota including descriptions for ten novel species: Archangium lansinium sp. nov., Myxococcus landrumus sp. nov., Nannocystis bai.</title>
        <authorList>
            <person name="Ahearne A."/>
            <person name="Stevens C."/>
            <person name="Dowd S."/>
        </authorList>
    </citation>
    <scope>NUCLEOTIDE SEQUENCE [LARGE SCALE GENOMIC DNA]</scope>
    <source>
        <strain evidence="2 3">NCELM</strain>
    </source>
</reference>
<keyword evidence="3" id="KW-1185">Reference proteome</keyword>
<sequence length="226" mass="23223">MASRGLYILSATLLGGTALLLWLGFGRAAIDPPKAPAAVDPGTGDGIALGVRAADYDSARRTDDEPLPSGPRIAEREPRRTPPLPVPELPPQPPAPPVAADPGLNALSEASMAAQPKVIAALRADLDARRDALRETCWPPGSDYAATFTVETTFLEDGTMVSLGISDVPGMPGVGACIIGQIGQKPPVLPEAPGVSVTAAVPLAFAGARPPPADDLPESRPRDPRG</sequence>
<comment type="caution">
    <text evidence="2">The sequence shown here is derived from an EMBL/GenBank/DDBJ whole genome shotgun (WGS) entry which is preliminary data.</text>
</comment>
<feature type="compositionally biased region" description="Basic and acidic residues" evidence="1">
    <location>
        <begin position="55"/>
        <end position="64"/>
    </location>
</feature>
<dbReference type="Proteomes" id="UP001217838">
    <property type="component" value="Unassembled WGS sequence"/>
</dbReference>
<evidence type="ECO:0000313" key="3">
    <source>
        <dbReference type="Proteomes" id="UP001217838"/>
    </source>
</evidence>
<dbReference type="EMBL" id="JAQNDN010000001">
    <property type="protein sequence ID" value="MDC0666383.1"/>
    <property type="molecule type" value="Genomic_DNA"/>
</dbReference>
<feature type="region of interest" description="Disordered" evidence="1">
    <location>
        <begin position="55"/>
        <end position="103"/>
    </location>
</feature>
<protein>
    <recommendedName>
        <fullName evidence="4">AgmX/PglI C-terminal domain-containing protein</fullName>
    </recommendedName>
</protein>
<evidence type="ECO:0008006" key="4">
    <source>
        <dbReference type="Google" id="ProtNLM"/>
    </source>
</evidence>